<feature type="binding site" evidence="4">
    <location>
        <position position="208"/>
    </location>
    <ligand>
        <name>substrate</name>
    </ligand>
</feature>
<comment type="caution">
    <text evidence="7">The sequence shown here is derived from an EMBL/GenBank/DDBJ whole genome shotgun (WGS) entry which is preliminary data.</text>
</comment>
<comment type="cofactor">
    <cofactor evidence="4">
        <name>Zn(2+)</name>
        <dbReference type="ChEBI" id="CHEBI:29105"/>
    </cofactor>
    <text evidence="4">Binds 1 zinc ion per subunit.</text>
</comment>
<feature type="region of interest" description="Disordered" evidence="5">
    <location>
        <begin position="57"/>
        <end position="78"/>
    </location>
</feature>
<keyword evidence="1 4" id="KW-0328">Glycosyltransferase</keyword>
<dbReference type="GO" id="GO:0005737">
    <property type="term" value="C:cytoplasm"/>
    <property type="evidence" value="ECO:0007669"/>
    <property type="project" value="TreeGrafter"/>
</dbReference>
<feature type="binding site" evidence="4">
    <location>
        <position position="252"/>
    </location>
    <ligand>
        <name>substrate</name>
    </ligand>
</feature>
<feature type="compositionally biased region" description="Basic and acidic residues" evidence="5">
    <location>
        <begin position="156"/>
        <end position="165"/>
    </location>
</feature>
<comment type="similarity">
    <text evidence="4">Belongs to the queuine tRNA-ribosyltransferase family.</text>
</comment>
<feature type="domain" description="tRNA-guanine(15) transglycosylase-like" evidence="6">
    <location>
        <begin position="80"/>
        <end position="130"/>
    </location>
</feature>
<dbReference type="NCBIfam" id="TIGR00430">
    <property type="entry name" value="Q_tRNA_tgt"/>
    <property type="match status" value="1"/>
</dbReference>
<dbReference type="STRING" id="1802401.A3B21_00685"/>
<comment type="pathway">
    <text evidence="4">tRNA modification; tRNA-queuosine biosynthesis.</text>
</comment>
<sequence length="453" mass="50659">MMNPFRVLHQSKKSRARVGELRTAHGKVRTPFFMTIATRGAVKTLAAEDMREIGALARRDAGATEPKRSGGMSGGGRGGPILLSNTYHLYVRPGMEVIKKAGGLHKFMGWNGPILTDSGGYQVFSLANKNRNPSPVLRTPSPAGRGGSNQFPSPRGRGEGEGQDYDVRITKDGAEFIDRISGRKDMFTPERVLEIQKVIGSDIAMVLDVCAPYPISKEGAREAMERTTSWAERSMKVLKHESIKTLVFGIVQGSVYKDLREQSARDLVALDFDGYAIGGVAVGEPQKEKYQVVDWVAPMLPEDKPRYLMGLGQPEELVEAVRRGIDMFDCVLPTRNARHGNLYVWRHNPPQPSLTLREGDRPLLPLRVRGSERGLRGNFYDTMRITNEKYRADFKPIDPYCECFTCTHHSRAYLRHLFKINEPLALRLATIHNVKFYLDFMVGLQNAVVEGTL</sequence>
<feature type="binding site" evidence="4">
    <location>
        <position position="401"/>
    </location>
    <ligand>
        <name>Zn(2+)</name>
        <dbReference type="ChEBI" id="CHEBI:29105"/>
    </ligand>
</feature>
<evidence type="ECO:0000259" key="6">
    <source>
        <dbReference type="Pfam" id="PF01702"/>
    </source>
</evidence>
<dbReference type="EC" id="2.4.2.29" evidence="4"/>
<dbReference type="InterPro" id="IPR002616">
    <property type="entry name" value="tRNA_ribo_trans-like"/>
</dbReference>
<name>A0A1F7UNL7_9BACT</name>
<comment type="subunit">
    <text evidence="4">Homodimer. Within each dimer, one monomer is responsible for RNA recognition and catalysis, while the other monomer binds to the replacement base PreQ1.</text>
</comment>
<keyword evidence="4" id="KW-0479">Metal-binding</keyword>
<dbReference type="GO" id="GO:0046872">
    <property type="term" value="F:metal ion binding"/>
    <property type="evidence" value="ECO:0007669"/>
    <property type="project" value="UniProtKB-KW"/>
</dbReference>
<protein>
    <recommendedName>
        <fullName evidence="4">Queuine tRNA-ribosyltransferase</fullName>
        <ecNumber evidence="4">2.4.2.29</ecNumber>
    </recommendedName>
    <alternativeName>
        <fullName evidence="4">Guanine insertion enzyme</fullName>
    </alternativeName>
    <alternativeName>
        <fullName evidence="4">tRNA-guanine transglycosylase</fullName>
    </alternativeName>
</protein>
<accession>A0A1F7UNL7</accession>
<evidence type="ECO:0000313" key="8">
    <source>
        <dbReference type="Proteomes" id="UP000176897"/>
    </source>
</evidence>
<feature type="binding site" evidence="4">
    <location>
        <position position="403"/>
    </location>
    <ligand>
        <name>Zn(2+)</name>
        <dbReference type="ChEBI" id="CHEBI:29105"/>
    </ligand>
</feature>
<feature type="compositionally biased region" description="Basic and acidic residues" evidence="5">
    <location>
        <begin position="57"/>
        <end position="68"/>
    </location>
</feature>
<dbReference type="UniPathway" id="UPA00392"/>
<feature type="domain" description="tRNA-guanine(15) transglycosylase-like" evidence="6">
    <location>
        <begin position="15"/>
        <end position="55"/>
    </location>
</feature>
<feature type="binding site" evidence="4">
    <location>
        <position position="432"/>
    </location>
    <ligand>
        <name>Zn(2+)</name>
        <dbReference type="ChEBI" id="CHEBI:29105"/>
    </ligand>
</feature>
<dbReference type="PANTHER" id="PTHR46499">
    <property type="entry name" value="QUEUINE TRNA-RIBOSYLTRANSFERASE"/>
    <property type="match status" value="1"/>
</dbReference>
<comment type="catalytic activity">
    <reaction evidence="4">
        <text>7-aminomethyl-7-carbaguanine + guanosine(34) in tRNA = 7-aminomethyl-7-carbaguanosine(34) in tRNA + guanine</text>
        <dbReference type="Rhea" id="RHEA:24104"/>
        <dbReference type="Rhea" id="RHEA-COMP:10341"/>
        <dbReference type="Rhea" id="RHEA-COMP:10342"/>
        <dbReference type="ChEBI" id="CHEBI:16235"/>
        <dbReference type="ChEBI" id="CHEBI:58703"/>
        <dbReference type="ChEBI" id="CHEBI:74269"/>
        <dbReference type="ChEBI" id="CHEBI:82833"/>
        <dbReference type="EC" id="2.4.2.29"/>
    </reaction>
</comment>
<feature type="binding site" evidence="4">
    <location>
        <begin position="117"/>
        <end position="121"/>
    </location>
    <ligand>
        <name>substrate</name>
    </ligand>
</feature>
<feature type="binding site" evidence="4">
    <location>
        <position position="406"/>
    </location>
    <ligand>
        <name>Zn(2+)</name>
        <dbReference type="ChEBI" id="CHEBI:29105"/>
    </ligand>
</feature>
<feature type="region of interest" description="Disordered" evidence="5">
    <location>
        <begin position="129"/>
        <end position="165"/>
    </location>
</feature>
<dbReference type="AlphaFoldDB" id="A0A1F7UNL7"/>
<dbReference type="SUPFAM" id="SSF51713">
    <property type="entry name" value="tRNA-guanine transglycosylase"/>
    <property type="match status" value="1"/>
</dbReference>
<evidence type="ECO:0000256" key="2">
    <source>
        <dbReference type="ARBA" id="ARBA00022679"/>
    </source>
</evidence>
<dbReference type="EMBL" id="MGEJ01000022">
    <property type="protein sequence ID" value="OGL79893.1"/>
    <property type="molecule type" value="Genomic_DNA"/>
</dbReference>
<keyword evidence="3 4" id="KW-0819">tRNA processing</keyword>
<keyword evidence="4" id="KW-0862">Zinc</keyword>
<evidence type="ECO:0000256" key="3">
    <source>
        <dbReference type="ARBA" id="ARBA00022694"/>
    </source>
</evidence>
<evidence type="ECO:0000256" key="5">
    <source>
        <dbReference type="SAM" id="MobiDB-lite"/>
    </source>
</evidence>
<dbReference type="InterPro" id="IPR050076">
    <property type="entry name" value="ArchSynthase1/Queuine_TRR"/>
</dbReference>
<feature type="domain" description="tRNA-guanine(15) transglycosylase-like" evidence="6">
    <location>
        <begin position="168"/>
        <end position="453"/>
    </location>
</feature>
<dbReference type="NCBIfam" id="TIGR00449">
    <property type="entry name" value="tgt_general"/>
    <property type="match status" value="1"/>
</dbReference>
<dbReference type="InterPro" id="IPR036511">
    <property type="entry name" value="TGT-like_sf"/>
</dbReference>
<dbReference type="Proteomes" id="UP000176897">
    <property type="component" value="Unassembled WGS sequence"/>
</dbReference>
<dbReference type="PANTHER" id="PTHR46499:SF1">
    <property type="entry name" value="QUEUINE TRNA-RIBOSYLTRANSFERASE"/>
    <property type="match status" value="1"/>
</dbReference>
<feature type="active site" description="Nucleophile" evidence="4">
    <location>
        <position position="329"/>
    </location>
</feature>
<comment type="function">
    <text evidence="4">Catalyzes the base-exchange of a guanine (G) residue with the queuine precursor 7-aminomethyl-7-deazaguanine (PreQ1) at position 34 (anticodon wobble position) in tRNAs with GU(N) anticodons (tRNA-Asp, -Asn, -His and -Tyr). Catalysis occurs through a double-displacement mechanism. The nucleophile active site attacks the C1' of nucleotide 34 to detach the guanine base from the RNA, forming a covalent enzyme-RNA intermediate. The proton acceptor active site deprotonates the incoming PreQ1, allowing a nucleophilic attack on the C1' of the ribose to form the product. After dissociation, two additional enzymatic reactions on the tRNA convert PreQ1 to queuine (Q), resulting in the hypermodified nucleoside queuosine (7-(((4,5-cis-dihydroxy-2-cyclopenten-1-yl)amino)methyl)-7-deazaguanosine).</text>
</comment>
<dbReference type="GO" id="GO:0008616">
    <property type="term" value="P:tRNA queuosine(34) biosynthetic process"/>
    <property type="evidence" value="ECO:0007669"/>
    <property type="project" value="UniProtKB-UniRule"/>
</dbReference>
<evidence type="ECO:0000256" key="4">
    <source>
        <dbReference type="HAMAP-Rule" id="MF_00168"/>
    </source>
</evidence>
<comment type="caution">
    <text evidence="4">Lacks conserved residue(s) required for the propagation of feature annotation.</text>
</comment>
<proteinExistence type="inferred from homology"/>
<dbReference type="Gene3D" id="3.20.20.105">
    <property type="entry name" value="Queuine tRNA-ribosyltransferase-like"/>
    <property type="match status" value="1"/>
</dbReference>
<organism evidence="7 8">
    <name type="scientific">Candidatus Uhrbacteria bacterium RIFCSPLOWO2_01_FULL_47_24</name>
    <dbReference type="NCBI Taxonomy" id="1802401"/>
    <lineage>
        <taxon>Bacteria</taxon>
        <taxon>Candidatus Uhriibacteriota</taxon>
    </lineage>
</organism>
<dbReference type="InterPro" id="IPR004803">
    <property type="entry name" value="TGT"/>
</dbReference>
<dbReference type="GO" id="GO:0008479">
    <property type="term" value="F:tRNA-guanosine(34) queuine transglycosylase activity"/>
    <property type="evidence" value="ECO:0007669"/>
    <property type="project" value="UniProtKB-UniRule"/>
</dbReference>
<feature type="active site" description="Proton acceptor" evidence="4">
    <location>
        <position position="117"/>
    </location>
</feature>
<evidence type="ECO:0000256" key="1">
    <source>
        <dbReference type="ARBA" id="ARBA00022676"/>
    </source>
</evidence>
<feature type="binding site" evidence="4">
    <location>
        <position position="279"/>
    </location>
    <ligand>
        <name>substrate</name>
    </ligand>
</feature>
<gene>
    <name evidence="4" type="primary">tgt</name>
    <name evidence="7" type="ORF">A3B21_00685</name>
</gene>
<keyword evidence="2 4" id="KW-0808">Transferase</keyword>
<reference evidence="7 8" key="1">
    <citation type="journal article" date="2016" name="Nat. Commun.">
        <title>Thousands of microbial genomes shed light on interconnected biogeochemical processes in an aquifer system.</title>
        <authorList>
            <person name="Anantharaman K."/>
            <person name="Brown C.T."/>
            <person name="Hug L.A."/>
            <person name="Sharon I."/>
            <person name="Castelle C.J."/>
            <person name="Probst A.J."/>
            <person name="Thomas B.C."/>
            <person name="Singh A."/>
            <person name="Wilkins M.J."/>
            <person name="Karaoz U."/>
            <person name="Brodie E.L."/>
            <person name="Williams K.H."/>
            <person name="Hubbard S.S."/>
            <person name="Banfield J.F."/>
        </authorList>
    </citation>
    <scope>NUCLEOTIDE SEQUENCE [LARGE SCALE GENOMIC DNA]</scope>
</reference>
<dbReference type="Pfam" id="PF01702">
    <property type="entry name" value="TGT"/>
    <property type="match status" value="3"/>
</dbReference>
<keyword evidence="4" id="KW-0671">Queuosine biosynthesis</keyword>
<feature type="region of interest" description="RNA binding; important for wobble base 34 recognition" evidence="4">
    <location>
        <begin position="334"/>
        <end position="338"/>
    </location>
</feature>
<evidence type="ECO:0000313" key="7">
    <source>
        <dbReference type="EMBL" id="OGL79893.1"/>
    </source>
</evidence>
<dbReference type="HAMAP" id="MF_00168">
    <property type="entry name" value="Q_tRNA_Tgt"/>
    <property type="match status" value="1"/>
</dbReference>